<comment type="caution">
    <text evidence="1">The sequence shown here is derived from an EMBL/GenBank/DDBJ whole genome shotgun (WGS) entry which is preliminary data.</text>
</comment>
<accession>W6K0Y1</accession>
<dbReference type="RefSeq" id="WP_048700428.1">
    <property type="nucleotide sequence ID" value="NZ_HG764815.1"/>
</dbReference>
<dbReference type="EMBL" id="CAJA01000460">
    <property type="protein sequence ID" value="CCH75122.1"/>
    <property type="molecule type" value="Genomic_DNA"/>
</dbReference>
<keyword evidence="2" id="KW-1185">Reference proteome</keyword>
<proteinExistence type="predicted"/>
<dbReference type="Proteomes" id="UP000035763">
    <property type="component" value="Unassembled WGS sequence"/>
</dbReference>
<organism evidence="1 2">
    <name type="scientific">Nostocoides australiense Ben110</name>
    <dbReference type="NCBI Taxonomy" id="1193182"/>
    <lineage>
        <taxon>Bacteria</taxon>
        <taxon>Bacillati</taxon>
        <taxon>Actinomycetota</taxon>
        <taxon>Actinomycetes</taxon>
        <taxon>Micrococcales</taxon>
        <taxon>Intrasporangiaceae</taxon>
        <taxon>Nostocoides</taxon>
    </lineage>
</organism>
<evidence type="ECO:0000313" key="2">
    <source>
        <dbReference type="Proteomes" id="UP000035763"/>
    </source>
</evidence>
<name>W6K0Y1_9MICO</name>
<gene>
    <name evidence="1" type="ORF">BN11_5120001</name>
</gene>
<evidence type="ECO:0000313" key="1">
    <source>
        <dbReference type="EMBL" id="CCH75122.1"/>
    </source>
</evidence>
<reference evidence="1 2" key="1">
    <citation type="journal article" date="2013" name="ISME J.">
        <title>A metabolic model for members of the genus Tetrasphaera involved in enhanced biological phosphorus removal.</title>
        <authorList>
            <person name="Kristiansen R."/>
            <person name="Nguyen H.T.T."/>
            <person name="Saunders A.M."/>
            <person name="Nielsen J.L."/>
            <person name="Wimmer R."/>
            <person name="Le V.Q."/>
            <person name="McIlroy S.J."/>
            <person name="Petrovski S."/>
            <person name="Seviour R.J."/>
            <person name="Calteau A."/>
            <person name="Nielsen K.L."/>
            <person name="Nielsen P.H."/>
        </authorList>
    </citation>
    <scope>NUCLEOTIDE SEQUENCE [LARGE SCALE GENOMIC DNA]</scope>
    <source>
        <strain evidence="1 2">Ben110</strain>
    </source>
</reference>
<protein>
    <submittedName>
        <fullName evidence="1">Uncharacterized protein</fullName>
    </submittedName>
</protein>
<dbReference type="OrthoDB" id="9793302at2"/>
<dbReference type="AlphaFoldDB" id="W6K0Y1"/>
<sequence>MSARVSPTDRIHARIDALFAQDRPLPEVLEEVARLGAQLLMQAALEAEVTEFLGRERYQRAATITDARAGVA</sequence>